<keyword evidence="4" id="KW-1185">Reference proteome</keyword>
<evidence type="ECO:0000313" key="3">
    <source>
        <dbReference type="EMBL" id="ONK75231.1"/>
    </source>
</evidence>
<dbReference type="Pfam" id="PF04780">
    <property type="entry name" value="DUF629"/>
    <property type="match status" value="1"/>
</dbReference>
<protein>
    <recommendedName>
        <fullName evidence="2">DUF629 domain-containing protein</fullName>
    </recommendedName>
</protein>
<feature type="domain" description="DUF629" evidence="2">
    <location>
        <begin position="640"/>
        <end position="707"/>
    </location>
</feature>
<dbReference type="EMBL" id="CM007383">
    <property type="protein sequence ID" value="ONK75231.1"/>
    <property type="molecule type" value="Genomic_DNA"/>
</dbReference>
<dbReference type="Proteomes" id="UP000243459">
    <property type="component" value="Chromosome 3"/>
</dbReference>
<proteinExistence type="predicted"/>
<accession>A0A5P1FF22</accession>
<evidence type="ECO:0000259" key="2">
    <source>
        <dbReference type="Pfam" id="PF04780"/>
    </source>
</evidence>
<dbReference type="AlphaFoldDB" id="A0A5P1FF22"/>
<feature type="compositionally biased region" description="Polar residues" evidence="1">
    <location>
        <begin position="362"/>
        <end position="371"/>
    </location>
</feature>
<dbReference type="PANTHER" id="PTHR34465:SF4">
    <property type="entry name" value="CARBOXYL-TERMINAL HYDROLASE-LIKE PROTEIN, PUTATIVE (DUF627 AND DUF629)-RELATED"/>
    <property type="match status" value="1"/>
</dbReference>
<evidence type="ECO:0000313" key="4">
    <source>
        <dbReference type="Proteomes" id="UP000243459"/>
    </source>
</evidence>
<name>A0A5P1FF22_ASPOF</name>
<organism evidence="3 4">
    <name type="scientific">Asparagus officinalis</name>
    <name type="common">Garden asparagus</name>
    <dbReference type="NCBI Taxonomy" id="4686"/>
    <lineage>
        <taxon>Eukaryota</taxon>
        <taxon>Viridiplantae</taxon>
        <taxon>Streptophyta</taxon>
        <taxon>Embryophyta</taxon>
        <taxon>Tracheophyta</taxon>
        <taxon>Spermatophyta</taxon>
        <taxon>Magnoliopsida</taxon>
        <taxon>Liliopsida</taxon>
        <taxon>Asparagales</taxon>
        <taxon>Asparagaceae</taxon>
        <taxon>Asparagoideae</taxon>
        <taxon>Asparagus</taxon>
    </lineage>
</organism>
<dbReference type="InterPro" id="IPR006865">
    <property type="entry name" value="DUF629"/>
</dbReference>
<feature type="compositionally biased region" description="Polar residues" evidence="1">
    <location>
        <begin position="437"/>
        <end position="448"/>
    </location>
</feature>
<sequence length="716" mass="81393">MDQSQPCAPSSSSSSPTDGGLMSICKLVLPLLHSQEFDKADSLMEDARLRYRDFPSILALLRITGVIQLFKSEFLEEDLCVPDALCCAKIATQLSPFNLECSFFFVKLLVSYYRRYKVAIKECERSLAVINPISDAAGYLRASNFQEVRHVTPEEGWINYYREQLRSFLITARDALIDESLPAQHQDQELYDSSCPVSREVMDTFERALVLLHSNNFTKAGCLLQQANYRRHNSFAFFHRICALTHYYVYAHTRNKDLEAKKHWLQKAIASAERATILSPSNLEYSLFYVNLLICWGGIFPEVVKECERALAVTDPMDFFFERFLKDKTAKDRMAFYQHSLRSILKTHAVASTSTDPPPSALSDQAPQIPSQGDKPCPEHSSSLLAPTSTDPSPPSNEEKNLTDEPLPVCQQCEEPYSSPSIDSGKVKNFQEPCPSHSPSLPPVSTNAHPPPPSDVLKNLCKRALQVLHQDGPAKAQHVLNGVPHQHKSSAIFHRVRGLVLAMYAGKLTRDPECMLYNLRESLYSAHQATIISPNNLEFSVNYVRHLVSRRKYEEAEKECKRALAVTNPTDFLIECVSEISQETTATSRIALHQDHLQFHLHVIKRPNLSKKCKSILVTDGDAFLIRFHLQSLQTPTEWRDLLRVNVKDFKDRFKSTAIGDALCFGHENRSWKYWICPCCSDQEFNDSESMWQHMLKEHLREPSEELKCKSNLGAY</sequence>
<dbReference type="Gramene" id="ONK75231">
    <property type="protein sequence ID" value="ONK75231"/>
    <property type="gene ID" value="A4U43_C03F14720"/>
</dbReference>
<gene>
    <name evidence="3" type="ORF">A4U43_C03F14720</name>
</gene>
<feature type="region of interest" description="Disordered" evidence="1">
    <location>
        <begin position="350"/>
        <end position="451"/>
    </location>
</feature>
<evidence type="ECO:0000256" key="1">
    <source>
        <dbReference type="SAM" id="MobiDB-lite"/>
    </source>
</evidence>
<dbReference type="PANTHER" id="PTHR34465">
    <property type="entry name" value="CARBOXYL-TERMINAL HYDROLASE-LIKE PROTEIN, PUTATIVE (DUF627 AND DUF629)-RELATED"/>
    <property type="match status" value="1"/>
</dbReference>
<feature type="compositionally biased region" description="Polar residues" evidence="1">
    <location>
        <begin position="380"/>
        <end position="391"/>
    </location>
</feature>
<reference evidence="4" key="1">
    <citation type="journal article" date="2017" name="Nat. Commun.">
        <title>The asparagus genome sheds light on the origin and evolution of a young Y chromosome.</title>
        <authorList>
            <person name="Harkess A."/>
            <person name="Zhou J."/>
            <person name="Xu C."/>
            <person name="Bowers J.E."/>
            <person name="Van der Hulst R."/>
            <person name="Ayyampalayam S."/>
            <person name="Mercati F."/>
            <person name="Riccardi P."/>
            <person name="McKain M.R."/>
            <person name="Kakrana A."/>
            <person name="Tang H."/>
            <person name="Ray J."/>
            <person name="Groenendijk J."/>
            <person name="Arikit S."/>
            <person name="Mathioni S.M."/>
            <person name="Nakano M."/>
            <person name="Shan H."/>
            <person name="Telgmann-Rauber A."/>
            <person name="Kanno A."/>
            <person name="Yue Z."/>
            <person name="Chen H."/>
            <person name="Li W."/>
            <person name="Chen Y."/>
            <person name="Xu X."/>
            <person name="Zhang Y."/>
            <person name="Luo S."/>
            <person name="Chen H."/>
            <person name="Gao J."/>
            <person name="Mao Z."/>
            <person name="Pires J.C."/>
            <person name="Luo M."/>
            <person name="Kudrna D."/>
            <person name="Wing R.A."/>
            <person name="Meyers B.C."/>
            <person name="Yi K."/>
            <person name="Kong H."/>
            <person name="Lavrijsen P."/>
            <person name="Sunseri F."/>
            <person name="Falavigna A."/>
            <person name="Ye Y."/>
            <person name="Leebens-Mack J.H."/>
            <person name="Chen G."/>
        </authorList>
    </citation>
    <scope>NUCLEOTIDE SEQUENCE [LARGE SCALE GENOMIC DNA]</scope>
    <source>
        <strain evidence="4">cv. DH0086</strain>
    </source>
</reference>